<evidence type="ECO:0000256" key="1">
    <source>
        <dbReference type="SAM" id="Coils"/>
    </source>
</evidence>
<comment type="caution">
    <text evidence="3">The sequence shown here is derived from an EMBL/GenBank/DDBJ whole genome shotgun (WGS) entry which is preliminary data.</text>
</comment>
<reference evidence="3" key="1">
    <citation type="submission" date="2020-11" db="EMBL/GenBank/DDBJ databases">
        <authorList>
            <consortium name="DOE Joint Genome Institute"/>
            <person name="Ahrendt S."/>
            <person name="Riley R."/>
            <person name="Andreopoulos W."/>
            <person name="Labutti K."/>
            <person name="Pangilinan J."/>
            <person name="Ruiz-Duenas F.J."/>
            <person name="Barrasa J.M."/>
            <person name="Sanchez-Garcia M."/>
            <person name="Camarero S."/>
            <person name="Miyauchi S."/>
            <person name="Serrano A."/>
            <person name="Linde D."/>
            <person name="Babiker R."/>
            <person name="Drula E."/>
            <person name="Ayuso-Fernandez I."/>
            <person name="Pacheco R."/>
            <person name="Padilla G."/>
            <person name="Ferreira P."/>
            <person name="Barriuso J."/>
            <person name="Kellner H."/>
            <person name="Castanera R."/>
            <person name="Alfaro M."/>
            <person name="Ramirez L."/>
            <person name="Pisabarro A.G."/>
            <person name="Kuo A."/>
            <person name="Tritt A."/>
            <person name="Lipzen A."/>
            <person name="He G."/>
            <person name="Yan M."/>
            <person name="Ng V."/>
            <person name="Cullen D."/>
            <person name="Martin F."/>
            <person name="Rosso M.-N."/>
            <person name="Henrissat B."/>
            <person name="Hibbett D."/>
            <person name="Martinez A.T."/>
            <person name="Grigoriev I.V."/>
        </authorList>
    </citation>
    <scope>NUCLEOTIDE SEQUENCE</scope>
    <source>
        <strain evidence="3">ATCC 90797</strain>
    </source>
</reference>
<feature type="compositionally biased region" description="Low complexity" evidence="2">
    <location>
        <begin position="102"/>
        <end position="116"/>
    </location>
</feature>
<protein>
    <submittedName>
        <fullName evidence="3">Uncharacterized protein</fullName>
    </submittedName>
</protein>
<dbReference type="AlphaFoldDB" id="A0A9P6D762"/>
<feature type="compositionally biased region" description="Polar residues" evidence="2">
    <location>
        <begin position="88"/>
        <end position="101"/>
    </location>
</feature>
<keyword evidence="1" id="KW-0175">Coiled coil</keyword>
<feature type="region of interest" description="Disordered" evidence="2">
    <location>
        <begin position="57"/>
        <end position="144"/>
    </location>
</feature>
<dbReference type="Proteomes" id="UP000807025">
    <property type="component" value="Unassembled WGS sequence"/>
</dbReference>
<organism evidence="3 4">
    <name type="scientific">Pleurotus eryngii</name>
    <name type="common">Boletus of the steppes</name>
    <dbReference type="NCBI Taxonomy" id="5323"/>
    <lineage>
        <taxon>Eukaryota</taxon>
        <taxon>Fungi</taxon>
        <taxon>Dikarya</taxon>
        <taxon>Basidiomycota</taxon>
        <taxon>Agaricomycotina</taxon>
        <taxon>Agaricomycetes</taxon>
        <taxon>Agaricomycetidae</taxon>
        <taxon>Agaricales</taxon>
        <taxon>Pleurotineae</taxon>
        <taxon>Pleurotaceae</taxon>
        <taxon>Pleurotus</taxon>
    </lineage>
</organism>
<keyword evidence="4" id="KW-1185">Reference proteome</keyword>
<evidence type="ECO:0000313" key="4">
    <source>
        <dbReference type="Proteomes" id="UP000807025"/>
    </source>
</evidence>
<evidence type="ECO:0000256" key="2">
    <source>
        <dbReference type="SAM" id="MobiDB-lite"/>
    </source>
</evidence>
<accession>A0A9P6D762</accession>
<name>A0A9P6D762_PLEER</name>
<feature type="compositionally biased region" description="Polar residues" evidence="2">
    <location>
        <begin position="117"/>
        <end position="138"/>
    </location>
</feature>
<dbReference type="EMBL" id="MU154581">
    <property type="protein sequence ID" value="KAF9493747.1"/>
    <property type="molecule type" value="Genomic_DNA"/>
</dbReference>
<dbReference type="OrthoDB" id="3222060at2759"/>
<gene>
    <name evidence="3" type="ORF">BDN71DRAFT_1057491</name>
</gene>
<proteinExistence type="predicted"/>
<evidence type="ECO:0000313" key="3">
    <source>
        <dbReference type="EMBL" id="KAF9493747.1"/>
    </source>
</evidence>
<feature type="compositionally biased region" description="Basic residues" evidence="2">
    <location>
        <begin position="57"/>
        <end position="70"/>
    </location>
</feature>
<sequence length="440" mass="49113">MCSSYNMGPTALPEDRAITIKLEAFPQDARLSLLCSPALSLRPASLPVSSAIPNITRRRHSHSLSPKRPRPYPALPRDTCSLPDDPSHMSTSPDYNWSTAPSLVRPRSRLTTSSLSNAMGDTHISSHSRAAPSPTSGDQDYLSIPTDMTWVPSQQSQQIDPMHHDVYPGVAGLSIPPYPSEASPQYISYPSPYRNHSPESLSPQSPPFTPPSTNYDLTFPMTSQAAMHQSGIPIRTPHDAEAEIQNLRRRVHDLQMRKQQAEQRSRELEAQVQQLVYAPRSSGSSVVHGLPSPVTTPAPSISFQRSWEARTQARIRMFCSLNRAGNALCAWHDSRRERRAYPPRMAPPGFLNCGCTYEEALFEESLSRHEVGSYHPGENVRMDPALRKPLLKLLQQRYGYRDGDFERDPVTGDWLEGEGHSYWEQKAQTGPSSSRKARIG</sequence>
<feature type="region of interest" description="Disordered" evidence="2">
    <location>
        <begin position="421"/>
        <end position="440"/>
    </location>
</feature>
<feature type="coiled-coil region" evidence="1">
    <location>
        <begin position="244"/>
        <end position="278"/>
    </location>
</feature>